<gene>
    <name evidence="2" type="ORF">E2C01_079799</name>
</gene>
<name>A0A5B7IHU0_PORTR</name>
<feature type="region of interest" description="Disordered" evidence="1">
    <location>
        <begin position="111"/>
        <end position="175"/>
    </location>
</feature>
<comment type="caution">
    <text evidence="2">The sequence shown here is derived from an EMBL/GenBank/DDBJ whole genome shotgun (WGS) entry which is preliminary data.</text>
</comment>
<organism evidence="2 3">
    <name type="scientific">Portunus trituberculatus</name>
    <name type="common">Swimming crab</name>
    <name type="synonym">Neptunus trituberculatus</name>
    <dbReference type="NCBI Taxonomy" id="210409"/>
    <lineage>
        <taxon>Eukaryota</taxon>
        <taxon>Metazoa</taxon>
        <taxon>Ecdysozoa</taxon>
        <taxon>Arthropoda</taxon>
        <taxon>Crustacea</taxon>
        <taxon>Multicrustacea</taxon>
        <taxon>Malacostraca</taxon>
        <taxon>Eumalacostraca</taxon>
        <taxon>Eucarida</taxon>
        <taxon>Decapoda</taxon>
        <taxon>Pleocyemata</taxon>
        <taxon>Brachyura</taxon>
        <taxon>Eubrachyura</taxon>
        <taxon>Portunoidea</taxon>
        <taxon>Portunidae</taxon>
        <taxon>Portuninae</taxon>
        <taxon>Portunus</taxon>
    </lineage>
</organism>
<reference evidence="2 3" key="1">
    <citation type="submission" date="2019-05" db="EMBL/GenBank/DDBJ databases">
        <title>Another draft genome of Portunus trituberculatus and its Hox gene families provides insights of decapod evolution.</title>
        <authorList>
            <person name="Jeong J.-H."/>
            <person name="Song I."/>
            <person name="Kim S."/>
            <person name="Choi T."/>
            <person name="Kim D."/>
            <person name="Ryu S."/>
            <person name="Kim W."/>
        </authorList>
    </citation>
    <scope>NUCLEOTIDE SEQUENCE [LARGE SCALE GENOMIC DNA]</scope>
    <source>
        <tissue evidence="2">Muscle</tissue>
    </source>
</reference>
<evidence type="ECO:0000313" key="3">
    <source>
        <dbReference type="Proteomes" id="UP000324222"/>
    </source>
</evidence>
<sequence>MHRRCNGVRCHGRSWGSVSCSKGGRMCKAARHQGLSIYSHTLGWVRLSGAQGPPAGLSGTHKPPTEICAAVRGLGAIQRSLGILRTLRATKSRCLVLAGIGTQRSIRACVKEDRESKTTSGRRRPATLPSRAVRPQLSICEAQAQAPPQGLGDGPRGQAVRGLEASEASHTLLKQ</sequence>
<accession>A0A5B7IHU0</accession>
<evidence type="ECO:0000313" key="2">
    <source>
        <dbReference type="EMBL" id="MPC85041.1"/>
    </source>
</evidence>
<keyword evidence="3" id="KW-1185">Reference proteome</keyword>
<proteinExistence type="predicted"/>
<dbReference type="Proteomes" id="UP000324222">
    <property type="component" value="Unassembled WGS sequence"/>
</dbReference>
<dbReference type="EMBL" id="VSRR010067145">
    <property type="protein sequence ID" value="MPC85041.1"/>
    <property type="molecule type" value="Genomic_DNA"/>
</dbReference>
<evidence type="ECO:0000256" key="1">
    <source>
        <dbReference type="SAM" id="MobiDB-lite"/>
    </source>
</evidence>
<protein>
    <submittedName>
        <fullName evidence="2">Uncharacterized protein</fullName>
    </submittedName>
</protein>
<dbReference type="AlphaFoldDB" id="A0A5B7IHU0"/>